<dbReference type="AlphaFoldDB" id="A0ABD1CNN1"/>
<name>A0ABD1CNN1_CULPP</name>
<reference evidence="1 2" key="1">
    <citation type="submission" date="2024-05" db="EMBL/GenBank/DDBJ databases">
        <title>Culex pipiens pipiens assembly and annotation.</title>
        <authorList>
            <person name="Alout H."/>
            <person name="Durand T."/>
        </authorList>
    </citation>
    <scope>NUCLEOTIDE SEQUENCE [LARGE SCALE GENOMIC DNA]</scope>
    <source>
        <strain evidence="1">HA-2024</strain>
        <tissue evidence="1">Whole body</tissue>
    </source>
</reference>
<sequence>MIHVYLVFQAVLSRHAERREVPYWTVPCDAFCPGPERAASPIEDRCGVVCGVVDRILENFNMCAEQVVDSCVCHKVAAFPNSEFPRLLNIGEDSVSLISQPPPSFGVRVEREHT</sequence>
<evidence type="ECO:0000313" key="2">
    <source>
        <dbReference type="Proteomes" id="UP001562425"/>
    </source>
</evidence>
<evidence type="ECO:0000313" key="1">
    <source>
        <dbReference type="EMBL" id="KAL1378027.1"/>
    </source>
</evidence>
<dbReference type="Proteomes" id="UP001562425">
    <property type="component" value="Unassembled WGS sequence"/>
</dbReference>
<comment type="caution">
    <text evidence="1">The sequence shown here is derived from an EMBL/GenBank/DDBJ whole genome shotgun (WGS) entry which is preliminary data.</text>
</comment>
<keyword evidence="2" id="KW-1185">Reference proteome</keyword>
<accession>A0ABD1CNN1</accession>
<dbReference type="EMBL" id="JBEHCU010010574">
    <property type="protein sequence ID" value="KAL1378027.1"/>
    <property type="molecule type" value="Genomic_DNA"/>
</dbReference>
<gene>
    <name evidence="1" type="ORF">pipiens_015869</name>
</gene>
<organism evidence="1 2">
    <name type="scientific">Culex pipiens pipiens</name>
    <name type="common">Northern house mosquito</name>
    <dbReference type="NCBI Taxonomy" id="38569"/>
    <lineage>
        <taxon>Eukaryota</taxon>
        <taxon>Metazoa</taxon>
        <taxon>Ecdysozoa</taxon>
        <taxon>Arthropoda</taxon>
        <taxon>Hexapoda</taxon>
        <taxon>Insecta</taxon>
        <taxon>Pterygota</taxon>
        <taxon>Neoptera</taxon>
        <taxon>Endopterygota</taxon>
        <taxon>Diptera</taxon>
        <taxon>Nematocera</taxon>
        <taxon>Culicoidea</taxon>
        <taxon>Culicidae</taxon>
        <taxon>Culicinae</taxon>
        <taxon>Culicini</taxon>
        <taxon>Culex</taxon>
        <taxon>Culex</taxon>
    </lineage>
</organism>
<proteinExistence type="predicted"/>
<protein>
    <submittedName>
        <fullName evidence="1">Uncharacterized protein</fullName>
    </submittedName>
</protein>